<dbReference type="SUPFAM" id="SSF101801">
    <property type="entry name" value="Surface presentation of antigens (SPOA)"/>
    <property type="match status" value="1"/>
</dbReference>
<dbReference type="EMBL" id="POSK01000002">
    <property type="protein sequence ID" value="PNI06389.1"/>
    <property type="molecule type" value="Genomic_DNA"/>
</dbReference>
<feature type="domain" description="Flagellar motor switch protein FliN-like C-terminal" evidence="9">
    <location>
        <begin position="47"/>
        <end position="116"/>
    </location>
</feature>
<evidence type="ECO:0000256" key="4">
    <source>
        <dbReference type="ARBA" id="ARBA00022475"/>
    </source>
</evidence>
<keyword evidence="5" id="KW-0145">Chemotaxis</keyword>
<keyword evidence="11" id="KW-0969">Cilium</keyword>
<sequence>MSDLDQLDDLDLLNDDLDFDAQDSALTSNKAPNTLDAPTSKSNIGMIRDIPVEVTVEVSRRSLPLKEVMAIEPSSVVMLDKHEGEPVDIKINGVLFGTGSIITKDGKYGVQVLSLVDSGSHE</sequence>
<gene>
    <name evidence="11" type="ORF">C1N32_05180</name>
    <name evidence="10" type="ORF">C1O25_17830</name>
    <name evidence="12" type="ORF">DET48_14013</name>
</gene>
<keyword evidence="11" id="KW-0966">Cell projection</keyword>
<reference evidence="12 15" key="2">
    <citation type="submission" date="2018-06" db="EMBL/GenBank/DDBJ databases">
        <title>Freshwater and sediment microbial communities from various areas in North America, analyzing microbe dynamics in response to fracking.</title>
        <authorList>
            <person name="Lamendella R."/>
        </authorList>
    </citation>
    <scope>NUCLEOTIDE SEQUENCE [LARGE SCALE GENOMIC DNA]</scope>
    <source>
        <strain evidence="12 15">99A</strain>
    </source>
</reference>
<evidence type="ECO:0000259" key="9">
    <source>
        <dbReference type="Pfam" id="PF01052"/>
    </source>
</evidence>
<dbReference type="InterPro" id="IPR051469">
    <property type="entry name" value="FliN/MopA/SpaO"/>
</dbReference>
<dbReference type="InterPro" id="IPR001172">
    <property type="entry name" value="FliN_T3SS_HrcQb"/>
</dbReference>
<dbReference type="EMBL" id="POSM01000032">
    <property type="protein sequence ID" value="PNH99213.1"/>
    <property type="molecule type" value="Genomic_DNA"/>
</dbReference>
<dbReference type="AlphaFoldDB" id="A0A2J8HIA2"/>
<dbReference type="InterPro" id="IPR036429">
    <property type="entry name" value="SpoA-like_sf"/>
</dbReference>
<evidence type="ECO:0000256" key="1">
    <source>
        <dbReference type="ARBA" id="ARBA00004413"/>
    </source>
</evidence>
<dbReference type="GO" id="GO:0003774">
    <property type="term" value="F:cytoskeletal motor activity"/>
    <property type="evidence" value="ECO:0007669"/>
    <property type="project" value="InterPro"/>
</dbReference>
<comment type="similarity">
    <text evidence="2">Belongs to the FliN/MopA/SpaO family.</text>
</comment>
<protein>
    <recommendedName>
        <fullName evidence="3">Flagellar motor switch protein FliN</fullName>
    </recommendedName>
</protein>
<dbReference type="Pfam" id="PF01052">
    <property type="entry name" value="FliMN_C"/>
    <property type="match status" value="1"/>
</dbReference>
<feature type="region of interest" description="Disordered" evidence="8">
    <location>
        <begin position="23"/>
        <end position="42"/>
    </location>
</feature>
<evidence type="ECO:0000256" key="8">
    <source>
        <dbReference type="SAM" id="MobiDB-lite"/>
    </source>
</evidence>
<dbReference type="Gene3D" id="2.30.330.10">
    <property type="entry name" value="SpoA-like"/>
    <property type="match status" value="1"/>
</dbReference>
<evidence type="ECO:0000313" key="13">
    <source>
        <dbReference type="Proteomes" id="UP000236449"/>
    </source>
</evidence>
<evidence type="ECO:0000256" key="7">
    <source>
        <dbReference type="ARBA" id="ARBA00023136"/>
    </source>
</evidence>
<dbReference type="EMBL" id="QLTR01000040">
    <property type="protein sequence ID" value="RAS57005.1"/>
    <property type="molecule type" value="Genomic_DNA"/>
</dbReference>
<dbReference type="PANTHER" id="PTHR43484:SF1">
    <property type="entry name" value="FLAGELLAR MOTOR SWITCH PROTEIN FLIN"/>
    <property type="match status" value="1"/>
</dbReference>
<evidence type="ECO:0000313" key="11">
    <source>
        <dbReference type="EMBL" id="PNI06389.1"/>
    </source>
</evidence>
<evidence type="ECO:0000313" key="14">
    <source>
        <dbReference type="Proteomes" id="UP000236547"/>
    </source>
</evidence>
<dbReference type="PANTHER" id="PTHR43484">
    <property type="match status" value="1"/>
</dbReference>
<dbReference type="Proteomes" id="UP000236547">
    <property type="component" value="Unassembled WGS sequence"/>
</dbReference>
<evidence type="ECO:0000313" key="12">
    <source>
        <dbReference type="EMBL" id="RAS57005.1"/>
    </source>
</evidence>
<keyword evidence="7" id="KW-0472">Membrane</keyword>
<dbReference type="Proteomes" id="UP000248729">
    <property type="component" value="Unassembled WGS sequence"/>
</dbReference>
<evidence type="ECO:0000313" key="15">
    <source>
        <dbReference type="Proteomes" id="UP000248729"/>
    </source>
</evidence>
<evidence type="ECO:0000256" key="5">
    <source>
        <dbReference type="ARBA" id="ARBA00022500"/>
    </source>
</evidence>
<dbReference type="GO" id="GO:0071973">
    <property type="term" value="P:bacterial-type flagellum-dependent cell motility"/>
    <property type="evidence" value="ECO:0007669"/>
    <property type="project" value="InterPro"/>
</dbReference>
<evidence type="ECO:0000313" key="10">
    <source>
        <dbReference type="EMBL" id="PNH99213.1"/>
    </source>
</evidence>
<evidence type="ECO:0000256" key="3">
    <source>
        <dbReference type="ARBA" id="ARBA00021897"/>
    </source>
</evidence>
<dbReference type="Proteomes" id="UP000236449">
    <property type="component" value="Unassembled WGS sequence"/>
</dbReference>
<dbReference type="PRINTS" id="PR00956">
    <property type="entry name" value="FLGMOTORFLIN"/>
</dbReference>
<dbReference type="GO" id="GO:0009425">
    <property type="term" value="C:bacterial-type flagellum basal body"/>
    <property type="evidence" value="ECO:0007669"/>
    <property type="project" value="InterPro"/>
</dbReference>
<name>A0A2J8HIA2_VIBDI</name>
<dbReference type="InterPro" id="IPR001543">
    <property type="entry name" value="FliN-like_C"/>
</dbReference>
<organism evidence="11 13">
    <name type="scientific">Vibrio diazotrophicus</name>
    <dbReference type="NCBI Taxonomy" id="685"/>
    <lineage>
        <taxon>Bacteria</taxon>
        <taxon>Pseudomonadati</taxon>
        <taxon>Pseudomonadota</taxon>
        <taxon>Gammaproteobacteria</taxon>
        <taxon>Vibrionales</taxon>
        <taxon>Vibrionaceae</taxon>
        <taxon>Vibrio</taxon>
    </lineage>
</organism>
<dbReference type="GO" id="GO:0005886">
    <property type="term" value="C:plasma membrane"/>
    <property type="evidence" value="ECO:0007669"/>
    <property type="project" value="UniProtKB-SubCell"/>
</dbReference>
<comment type="caution">
    <text evidence="11">The sequence shown here is derived from an EMBL/GenBank/DDBJ whole genome shotgun (WGS) entry which is preliminary data.</text>
</comment>
<accession>A0A2J8HIA2</accession>
<evidence type="ECO:0000256" key="6">
    <source>
        <dbReference type="ARBA" id="ARBA00022779"/>
    </source>
</evidence>
<proteinExistence type="inferred from homology"/>
<keyword evidence="14" id="KW-1185">Reference proteome</keyword>
<dbReference type="OrthoDB" id="5906296at2"/>
<keyword evidence="6" id="KW-0283">Flagellar rotation</keyword>
<dbReference type="GO" id="GO:0006935">
    <property type="term" value="P:chemotaxis"/>
    <property type="evidence" value="ECO:0007669"/>
    <property type="project" value="UniProtKB-KW"/>
</dbReference>
<keyword evidence="11" id="KW-0282">Flagellum</keyword>
<keyword evidence="4" id="KW-1003">Cell membrane</keyword>
<reference evidence="13 14" key="1">
    <citation type="submission" date="2018-01" db="EMBL/GenBank/DDBJ databases">
        <title>Draft genome sequences of six Vibrio diazotrophicus strains isolated from deep-sea sediments of the Baltic Sea.</title>
        <authorList>
            <person name="Castillo D."/>
            <person name="Vandieken V."/>
            <person name="Chiang O."/>
            <person name="Middelboe M."/>
        </authorList>
    </citation>
    <scope>NUCLEOTIDE SEQUENCE [LARGE SCALE GENOMIC DNA]</scope>
    <source>
        <strain evidence="11 13">60.27F</strain>
        <strain evidence="10 14">65.10M</strain>
    </source>
</reference>
<dbReference type="RefSeq" id="WP_102962650.1">
    <property type="nucleotide sequence ID" value="NZ_JAPWHJ010000006.1"/>
</dbReference>
<comment type="subcellular location">
    <subcellularLocation>
        <location evidence="1">Cell membrane</location>
        <topology evidence="1">Peripheral membrane protein</topology>
        <orientation evidence="1">Cytoplasmic side</orientation>
    </subcellularLocation>
</comment>
<evidence type="ECO:0000256" key="2">
    <source>
        <dbReference type="ARBA" id="ARBA00009226"/>
    </source>
</evidence>
<feature type="compositionally biased region" description="Polar residues" evidence="8">
    <location>
        <begin position="27"/>
        <end position="42"/>
    </location>
</feature>